<name>A0A094ZHE3_SCHHA</name>
<accession>A0A094ZHE3</accession>
<protein>
    <submittedName>
        <fullName evidence="1">Uncharacterized protein</fullName>
    </submittedName>
</protein>
<dbReference type="EMBL" id="KL250496">
    <property type="protein sequence ID" value="KGB32249.1"/>
    <property type="molecule type" value="Genomic_DNA"/>
</dbReference>
<organism evidence="1">
    <name type="scientific">Schistosoma haematobium</name>
    <name type="common">Blood fluke</name>
    <dbReference type="NCBI Taxonomy" id="6185"/>
    <lineage>
        <taxon>Eukaryota</taxon>
        <taxon>Metazoa</taxon>
        <taxon>Spiralia</taxon>
        <taxon>Lophotrochozoa</taxon>
        <taxon>Platyhelminthes</taxon>
        <taxon>Trematoda</taxon>
        <taxon>Digenea</taxon>
        <taxon>Strigeidida</taxon>
        <taxon>Schistosomatoidea</taxon>
        <taxon>Schistosomatidae</taxon>
        <taxon>Schistosoma</taxon>
    </lineage>
</organism>
<reference evidence="1" key="1">
    <citation type="journal article" date="2012" name="Nat. Genet.">
        <title>Whole-genome sequence of Schistosoma haematobium.</title>
        <authorList>
            <person name="Young N.D."/>
            <person name="Jex A.R."/>
            <person name="Li B."/>
            <person name="Liu S."/>
            <person name="Yang L."/>
            <person name="Xiong Z."/>
            <person name="Li Y."/>
            <person name="Cantacessi C."/>
            <person name="Hall R.S."/>
            <person name="Xu X."/>
            <person name="Chen F."/>
            <person name="Wu X."/>
            <person name="Zerlotini A."/>
            <person name="Oliveira G."/>
            <person name="Hofmann A."/>
            <person name="Zhang G."/>
            <person name="Fang X."/>
            <person name="Kang Y."/>
            <person name="Campbell B.E."/>
            <person name="Loukas A."/>
            <person name="Ranganathan S."/>
            <person name="Rollinson D."/>
            <person name="Rinaldi G."/>
            <person name="Brindley P.J."/>
            <person name="Yang H."/>
            <person name="Wang J."/>
            <person name="Wang J."/>
            <person name="Gasser R.B."/>
        </authorList>
    </citation>
    <scope>NUCLEOTIDE SEQUENCE [LARGE SCALE GENOMIC DNA]</scope>
</reference>
<evidence type="ECO:0000313" key="1">
    <source>
        <dbReference type="EMBL" id="KGB32249.1"/>
    </source>
</evidence>
<proteinExistence type="predicted"/>
<gene>
    <name evidence="1" type="ORF">MS3_00343</name>
</gene>
<dbReference type="AlphaFoldDB" id="A0A094ZHE3"/>
<sequence length="82" mass="9542">MGGYINDTGLAMIVFEDMNIGARGEHLTSEFYSEKRKLKMVLNCLISEIAVIHEYIAKQHTRYDIDERDTVSNINYQWDNVL</sequence>